<comment type="caution">
    <text evidence="2">The sequence shown here is derived from an EMBL/GenBank/DDBJ whole genome shotgun (WGS) entry which is preliminary data.</text>
</comment>
<reference evidence="2 3" key="1">
    <citation type="submission" date="2013-12" db="EMBL/GenBank/DDBJ databases">
        <authorList>
            <person name="Zelazny A."/>
            <person name="Olivier K."/>
            <person name="Holland S."/>
            <person name="Lenaerts A."/>
            <person name="Ordway D."/>
            <person name="DeGroote M.A."/>
            <person name="Parker T."/>
            <person name="Sizemore C."/>
            <person name="Tallon L.J."/>
            <person name="Sadzewicz L.K."/>
            <person name="Sengamalay N."/>
            <person name="Fraser C.M."/>
            <person name="Hine E."/>
            <person name="Shefchek K.A."/>
            <person name="Das S.P."/>
            <person name="Tettelin H."/>
        </authorList>
    </citation>
    <scope>NUCLEOTIDE SEQUENCE [LARGE SCALE GENOMIC DNA]</scope>
    <source>
        <strain evidence="2 3">1948</strain>
    </source>
</reference>
<proteinExistence type="predicted"/>
<evidence type="ECO:0000259" key="1">
    <source>
        <dbReference type="Pfam" id="PF02541"/>
    </source>
</evidence>
<evidence type="ECO:0000313" key="2">
    <source>
        <dbReference type="EMBL" id="EUA63672.1"/>
    </source>
</evidence>
<dbReference type="Proteomes" id="UP000021210">
    <property type="component" value="Unassembled WGS sequence"/>
</dbReference>
<name>A0A829QKK0_9MYCO</name>
<dbReference type="InterPro" id="IPR043129">
    <property type="entry name" value="ATPase_NBD"/>
</dbReference>
<evidence type="ECO:0000313" key="3">
    <source>
        <dbReference type="Proteomes" id="UP000021210"/>
    </source>
</evidence>
<sequence length="286" mass="30863">MDFILDVGSHSLKLYKLGATVELSETLTWDPWGGDVEGHAPNTLLKDLLFRTQQRHPEHQITAFGTEAMRRDGELAGQVSASCGALGVPFRVISQDEEAALISAAFQAEGEYSHDIVNVGGGSIQMVLGASGIPQTWLLEFGIVDLNRGFNLLSEPEARDVAGCREFVAASLPQDIRQFVYTGGELTYLRHFGVPLVDGYCDRYAFADLADRLEQLSVGELVHDSPFDPNWMKGAIASNCIVLALLDHAGLQRFVPSDLNIGHGLAAQIAETARTPDVSLPGAVSS</sequence>
<accession>A0A829QKK0</accession>
<dbReference type="Pfam" id="PF02541">
    <property type="entry name" value="Ppx-GppA"/>
    <property type="match status" value="1"/>
</dbReference>
<dbReference type="Gene3D" id="3.30.420.40">
    <property type="match status" value="1"/>
</dbReference>
<feature type="domain" description="Ppx/GppA phosphatase N-terminal" evidence="1">
    <location>
        <begin position="54"/>
        <end position="183"/>
    </location>
</feature>
<dbReference type="InterPro" id="IPR003695">
    <property type="entry name" value="Ppx_GppA_N"/>
</dbReference>
<dbReference type="SUPFAM" id="SSF53067">
    <property type="entry name" value="Actin-like ATPase domain"/>
    <property type="match status" value="1"/>
</dbReference>
<dbReference type="Gene3D" id="3.30.420.150">
    <property type="entry name" value="Exopolyphosphatase. Domain 2"/>
    <property type="match status" value="1"/>
</dbReference>
<dbReference type="EMBL" id="JAOH01000002">
    <property type="protein sequence ID" value="EUA63672.1"/>
    <property type="molecule type" value="Genomic_DNA"/>
</dbReference>
<dbReference type="AlphaFoldDB" id="A0A829QKK0"/>
<gene>
    <name evidence="2" type="ORF">I542_3829</name>
</gene>
<organism evidence="2 3">
    <name type="scientific">Mycobacteroides abscessus 1948</name>
    <dbReference type="NCBI Taxonomy" id="1299323"/>
    <lineage>
        <taxon>Bacteria</taxon>
        <taxon>Bacillati</taxon>
        <taxon>Actinomycetota</taxon>
        <taxon>Actinomycetes</taxon>
        <taxon>Mycobacteriales</taxon>
        <taxon>Mycobacteriaceae</taxon>
        <taxon>Mycobacteroides</taxon>
        <taxon>Mycobacteroides abscessus</taxon>
    </lineage>
</organism>
<protein>
    <submittedName>
        <fullName evidence="2">Ppx/GppA phosphatase family protein</fullName>
    </submittedName>
</protein>